<feature type="region of interest" description="Disordered" evidence="1">
    <location>
        <begin position="149"/>
        <end position="193"/>
    </location>
</feature>
<evidence type="ECO:0000313" key="4">
    <source>
        <dbReference type="EMBL" id="CAD8959358.1"/>
    </source>
</evidence>
<dbReference type="SUPFAM" id="SSF50156">
    <property type="entry name" value="PDZ domain-like"/>
    <property type="match status" value="1"/>
</dbReference>
<protein>
    <recommendedName>
        <fullName evidence="2">PDZ domain-containing protein</fullName>
    </recommendedName>
</protein>
<dbReference type="SMART" id="SM00228">
    <property type="entry name" value="PDZ"/>
    <property type="match status" value="1"/>
</dbReference>
<dbReference type="InterPro" id="IPR036034">
    <property type="entry name" value="PDZ_sf"/>
</dbReference>
<gene>
    <name evidence="4" type="ORF">HAND00432_LOCUS13858</name>
    <name evidence="3" type="ORF">HAND1043_LOCUS47</name>
</gene>
<dbReference type="PROSITE" id="PS50106">
    <property type="entry name" value="PDZ"/>
    <property type="match status" value="1"/>
</dbReference>
<reference evidence="4" key="1">
    <citation type="submission" date="2021-01" db="EMBL/GenBank/DDBJ databases">
        <authorList>
            <person name="Corre E."/>
            <person name="Pelletier E."/>
            <person name="Niang G."/>
            <person name="Scheremetjew M."/>
            <person name="Finn R."/>
            <person name="Kale V."/>
            <person name="Holt S."/>
            <person name="Cochrane G."/>
            <person name="Meng A."/>
            <person name="Brown T."/>
            <person name="Cohen L."/>
        </authorList>
    </citation>
    <scope>NUCLEOTIDE SEQUENCE</scope>
    <source>
        <strain evidence="3">CCMP441</strain>
        <strain evidence="4">CCMP644</strain>
    </source>
</reference>
<evidence type="ECO:0000313" key="3">
    <source>
        <dbReference type="EMBL" id="CAD8733556.1"/>
    </source>
</evidence>
<evidence type="ECO:0000256" key="1">
    <source>
        <dbReference type="SAM" id="MobiDB-lite"/>
    </source>
</evidence>
<sequence length="193" mass="20834">MLGFGNALACCDCRKSERQIKTANNPDQPPVVETVGVGMVLKPSFQSDTFLALVVHSLVPGSSAEVSKQIQAGDILHSIDDVDVYRKPANEVAKRLLGRPGTTVRLGLLRLVSEDRLAPGAAGMRPFPESLVTSEGTYEQVVVALERKRIPQQSPRSLSSRNSPYTTPRQGNSSHITPRNHPTALNAPTPSPF</sequence>
<evidence type="ECO:0000259" key="2">
    <source>
        <dbReference type="PROSITE" id="PS50106"/>
    </source>
</evidence>
<organism evidence="4">
    <name type="scientific">Hemiselmis andersenii</name>
    <name type="common">Cryptophyte alga</name>
    <dbReference type="NCBI Taxonomy" id="464988"/>
    <lineage>
        <taxon>Eukaryota</taxon>
        <taxon>Cryptophyceae</taxon>
        <taxon>Cryptomonadales</taxon>
        <taxon>Hemiselmidaceae</taxon>
        <taxon>Hemiselmis</taxon>
    </lineage>
</organism>
<feature type="compositionally biased region" description="Polar residues" evidence="1">
    <location>
        <begin position="151"/>
        <end position="177"/>
    </location>
</feature>
<dbReference type="Pfam" id="PF00595">
    <property type="entry name" value="PDZ"/>
    <property type="match status" value="1"/>
</dbReference>
<dbReference type="Gene3D" id="2.30.42.10">
    <property type="match status" value="1"/>
</dbReference>
<dbReference type="AlphaFoldDB" id="A0A6T8GF50"/>
<accession>A0A6T8GF50</accession>
<name>A0A6T8GF50_HEMAN</name>
<feature type="domain" description="PDZ" evidence="2">
    <location>
        <begin position="19"/>
        <end position="112"/>
    </location>
</feature>
<dbReference type="EMBL" id="HBFX01022685">
    <property type="protein sequence ID" value="CAD8959358.1"/>
    <property type="molecule type" value="Transcribed_RNA"/>
</dbReference>
<dbReference type="InterPro" id="IPR001478">
    <property type="entry name" value="PDZ"/>
</dbReference>
<dbReference type="EMBL" id="HBFK01000056">
    <property type="protein sequence ID" value="CAD8733556.1"/>
    <property type="molecule type" value="Transcribed_RNA"/>
</dbReference>
<proteinExistence type="predicted"/>